<dbReference type="Pfam" id="PF12802">
    <property type="entry name" value="MarR_2"/>
    <property type="match status" value="1"/>
</dbReference>
<comment type="caution">
    <text evidence="5">The sequence shown here is derived from an EMBL/GenBank/DDBJ whole genome shotgun (WGS) entry which is preliminary data.</text>
</comment>
<organism evidence="5 6">
    <name type="scientific">Streptomyces sp. 900116325</name>
    <dbReference type="NCBI Taxonomy" id="3154295"/>
    <lineage>
        <taxon>Bacteria</taxon>
        <taxon>Bacillati</taxon>
        <taxon>Actinomycetota</taxon>
        <taxon>Actinomycetes</taxon>
        <taxon>Kitasatosporales</taxon>
        <taxon>Streptomycetaceae</taxon>
        <taxon>Streptomyces</taxon>
    </lineage>
</organism>
<dbReference type="Proteomes" id="UP001550044">
    <property type="component" value="Unassembled WGS sequence"/>
</dbReference>
<dbReference type="PROSITE" id="PS50995">
    <property type="entry name" value="HTH_MARR_2"/>
    <property type="match status" value="1"/>
</dbReference>
<proteinExistence type="predicted"/>
<evidence type="ECO:0000259" key="4">
    <source>
        <dbReference type="PROSITE" id="PS50995"/>
    </source>
</evidence>
<evidence type="ECO:0000313" key="5">
    <source>
        <dbReference type="EMBL" id="MET8437335.1"/>
    </source>
</evidence>
<accession>A0ABV2UHK5</accession>
<reference evidence="5 6" key="1">
    <citation type="submission" date="2024-06" db="EMBL/GenBank/DDBJ databases">
        <title>The Natural Products Discovery Center: Release of the First 8490 Sequenced Strains for Exploring Actinobacteria Biosynthetic Diversity.</title>
        <authorList>
            <person name="Kalkreuter E."/>
            <person name="Kautsar S.A."/>
            <person name="Yang D."/>
            <person name="Bader C.D."/>
            <person name="Teijaro C.N."/>
            <person name="Fluegel L."/>
            <person name="Davis C.M."/>
            <person name="Simpson J.R."/>
            <person name="Lauterbach L."/>
            <person name="Steele A.D."/>
            <person name="Gui C."/>
            <person name="Meng S."/>
            <person name="Li G."/>
            <person name="Viehrig K."/>
            <person name="Ye F."/>
            <person name="Su P."/>
            <person name="Kiefer A.F."/>
            <person name="Nichols A."/>
            <person name="Cepeda A.J."/>
            <person name="Yan W."/>
            <person name="Fan B."/>
            <person name="Jiang Y."/>
            <person name="Adhikari A."/>
            <person name="Zheng C.-J."/>
            <person name="Schuster L."/>
            <person name="Cowan T.M."/>
            <person name="Smanski M.J."/>
            <person name="Chevrette M.G."/>
            <person name="De Carvalho L.P.S."/>
            <person name="Shen B."/>
        </authorList>
    </citation>
    <scope>NUCLEOTIDE SEQUENCE [LARGE SCALE GENOMIC DNA]</scope>
    <source>
        <strain evidence="5 6">NPDC005137</strain>
    </source>
</reference>
<dbReference type="RefSeq" id="WP_356504544.1">
    <property type="nucleotide sequence ID" value="NZ_JBEXEF010000085.1"/>
</dbReference>
<dbReference type="PANTHER" id="PTHR42756">
    <property type="entry name" value="TRANSCRIPTIONAL REGULATOR, MARR"/>
    <property type="match status" value="1"/>
</dbReference>
<feature type="domain" description="HTH marR-type" evidence="4">
    <location>
        <begin position="5"/>
        <end position="137"/>
    </location>
</feature>
<evidence type="ECO:0000256" key="3">
    <source>
        <dbReference type="ARBA" id="ARBA00023163"/>
    </source>
</evidence>
<dbReference type="InterPro" id="IPR036388">
    <property type="entry name" value="WH-like_DNA-bd_sf"/>
</dbReference>
<keyword evidence="1" id="KW-0805">Transcription regulation</keyword>
<dbReference type="Gene3D" id="1.10.10.10">
    <property type="entry name" value="Winged helix-like DNA-binding domain superfamily/Winged helix DNA-binding domain"/>
    <property type="match status" value="1"/>
</dbReference>
<keyword evidence="2" id="KW-0238">DNA-binding</keyword>
<dbReference type="SUPFAM" id="SSF46785">
    <property type="entry name" value="Winged helix' DNA-binding domain"/>
    <property type="match status" value="1"/>
</dbReference>
<evidence type="ECO:0000313" key="6">
    <source>
        <dbReference type="Proteomes" id="UP001550044"/>
    </source>
</evidence>
<dbReference type="PANTHER" id="PTHR42756:SF1">
    <property type="entry name" value="TRANSCRIPTIONAL REPRESSOR OF EMRAB OPERON"/>
    <property type="match status" value="1"/>
</dbReference>
<dbReference type="EMBL" id="JBEXIP010000036">
    <property type="protein sequence ID" value="MET8437335.1"/>
    <property type="molecule type" value="Genomic_DNA"/>
</dbReference>
<keyword evidence="6" id="KW-1185">Reference proteome</keyword>
<evidence type="ECO:0000256" key="2">
    <source>
        <dbReference type="ARBA" id="ARBA00023125"/>
    </source>
</evidence>
<dbReference type="InterPro" id="IPR000835">
    <property type="entry name" value="HTH_MarR-typ"/>
</dbReference>
<name>A0ABV2UHK5_9ACTN</name>
<sequence length="155" mass="16959">MKDPSERIGYLIWQISQAYTLRFERALRPLGLTQTQFSTLVRLSLDGPLSSAELARRCGVTAQSIGTALRSLVERGLVERHPHPTHGKIIEMCVTAAGEALAQQGETALEPCEQETLEPFLPQEQELVRAHLRRMLGALNAPALGPGNGSQYDGT</sequence>
<dbReference type="InterPro" id="IPR036390">
    <property type="entry name" value="WH_DNA-bd_sf"/>
</dbReference>
<keyword evidence="3" id="KW-0804">Transcription</keyword>
<protein>
    <submittedName>
        <fullName evidence="5">MarR family transcriptional regulator</fullName>
    </submittedName>
</protein>
<gene>
    <name evidence="5" type="ORF">ABZV61_32195</name>
</gene>
<dbReference type="SMART" id="SM00347">
    <property type="entry name" value="HTH_MARR"/>
    <property type="match status" value="1"/>
</dbReference>
<evidence type="ECO:0000256" key="1">
    <source>
        <dbReference type="ARBA" id="ARBA00023015"/>
    </source>
</evidence>